<name>A0A2X2VSL8_CHRJE</name>
<dbReference type="EMBL" id="UAWB01000002">
    <property type="protein sequence ID" value="SQB28581.1"/>
    <property type="molecule type" value="Genomic_DNA"/>
</dbReference>
<evidence type="ECO:0000313" key="1">
    <source>
        <dbReference type="EMBL" id="SDJ21524.1"/>
    </source>
</evidence>
<evidence type="ECO:0000313" key="2">
    <source>
        <dbReference type="EMBL" id="SQB28581.1"/>
    </source>
</evidence>
<evidence type="ECO:0000313" key="3">
    <source>
        <dbReference type="Proteomes" id="UP000199426"/>
    </source>
</evidence>
<sequence length="86" mass="10308">MDKPNENKIKNLHPLIRKEITQIVKECDEALIGGAKVRITQWLIFFRNLLHFERSFIWKGERKIKASWRNLQNLPKDKDGYVIFTQ</sequence>
<reference evidence="1 3" key="1">
    <citation type="submission" date="2016-10" db="EMBL/GenBank/DDBJ databases">
        <authorList>
            <person name="Varghese N."/>
            <person name="Submissions S."/>
        </authorList>
    </citation>
    <scope>NUCLEOTIDE SEQUENCE [LARGE SCALE GENOMIC DNA]</scope>
    <source>
        <strain evidence="1 3">DSM 19299</strain>
    </source>
</reference>
<dbReference type="Proteomes" id="UP000199426">
    <property type="component" value="Unassembled WGS sequence"/>
</dbReference>
<dbReference type="Proteomes" id="UP000251670">
    <property type="component" value="Unassembled WGS sequence"/>
</dbReference>
<dbReference type="OrthoDB" id="9799970at2"/>
<reference evidence="2 4" key="2">
    <citation type="submission" date="2018-06" db="EMBL/GenBank/DDBJ databases">
        <authorList>
            <consortium name="Pathogen Informatics"/>
            <person name="Doyle S."/>
        </authorList>
    </citation>
    <scope>NUCLEOTIDE SEQUENCE [LARGE SCALE GENOMIC DNA]</scope>
    <source>
        <strain evidence="2 4">NCTC13492</strain>
    </source>
</reference>
<organism evidence="2 4">
    <name type="scientific">Chryseobacterium jejuense</name>
    <dbReference type="NCBI Taxonomy" id="445960"/>
    <lineage>
        <taxon>Bacteria</taxon>
        <taxon>Pseudomonadati</taxon>
        <taxon>Bacteroidota</taxon>
        <taxon>Flavobacteriia</taxon>
        <taxon>Flavobacteriales</taxon>
        <taxon>Weeksellaceae</taxon>
        <taxon>Chryseobacterium group</taxon>
        <taxon>Chryseobacterium</taxon>
    </lineage>
</organism>
<proteinExistence type="predicted"/>
<dbReference type="EMBL" id="FNEG01000004">
    <property type="protein sequence ID" value="SDJ21524.1"/>
    <property type="molecule type" value="Genomic_DNA"/>
</dbReference>
<protein>
    <submittedName>
        <fullName evidence="2">Uncharacterized protein</fullName>
    </submittedName>
</protein>
<dbReference type="AlphaFoldDB" id="A0A2X2VSL8"/>
<accession>A0A2X2VSL8</accession>
<evidence type="ECO:0000313" key="4">
    <source>
        <dbReference type="Proteomes" id="UP000251670"/>
    </source>
</evidence>
<keyword evidence="3" id="KW-1185">Reference proteome</keyword>
<gene>
    <name evidence="2" type="ORF">NCTC13492_01862</name>
    <name evidence="1" type="ORF">SAMN05421542_3047</name>
</gene>
<dbReference type="RefSeq" id="WP_089737269.1">
    <property type="nucleotide sequence ID" value="NZ_FNEG01000004.1"/>
</dbReference>